<name>A0ABM9MAH8_9MYCO</name>
<proteinExistence type="predicted"/>
<evidence type="ECO:0000313" key="2">
    <source>
        <dbReference type="EMBL" id="CAJ1580352.1"/>
    </source>
</evidence>
<keyword evidence="1" id="KW-1133">Transmembrane helix</keyword>
<feature type="transmembrane region" description="Helical" evidence="1">
    <location>
        <begin position="17"/>
        <end position="34"/>
    </location>
</feature>
<reference evidence="2 3" key="1">
    <citation type="submission" date="2023-08" db="EMBL/GenBank/DDBJ databases">
        <authorList>
            <person name="Folkvardsen B D."/>
            <person name="Norman A."/>
        </authorList>
    </citation>
    <scope>NUCLEOTIDE SEQUENCE [LARGE SCALE GENOMIC DNA]</scope>
    <source>
        <strain evidence="2 3">Mu0050</strain>
    </source>
</reference>
<organism evidence="2 3">
    <name type="scientific">[Mycobacterium] wendilense</name>
    <dbReference type="NCBI Taxonomy" id="3064284"/>
    <lineage>
        <taxon>Bacteria</taxon>
        <taxon>Bacillati</taxon>
        <taxon>Actinomycetota</taxon>
        <taxon>Actinomycetes</taxon>
        <taxon>Mycobacteriales</taxon>
        <taxon>Mycobacteriaceae</taxon>
        <taxon>Mycolicibacter</taxon>
    </lineage>
</organism>
<feature type="transmembrane region" description="Helical" evidence="1">
    <location>
        <begin position="114"/>
        <end position="132"/>
    </location>
</feature>
<evidence type="ECO:0008006" key="4">
    <source>
        <dbReference type="Google" id="ProtNLM"/>
    </source>
</evidence>
<keyword evidence="1" id="KW-0472">Membrane</keyword>
<sequence length="181" mass="19344">MVTVPAIVWAGGPTSRGVMVGGCVGLFFGALAWLDSGMIAGGLAVFAVLGVAAGVWMARRILRYWTEFRPLTVAQRRTVVDTVWRGAAIEDPGLAPAALAYGRALAGAVERYRVWRPLVALLLLVALASAIWDATHGSTGNLIVSVVYLVFVVLEVFWWPGRRARLSDNAERAVAAAQRVA</sequence>
<feature type="transmembrane region" description="Helical" evidence="1">
    <location>
        <begin position="40"/>
        <end position="58"/>
    </location>
</feature>
<feature type="transmembrane region" description="Helical" evidence="1">
    <location>
        <begin position="138"/>
        <end position="159"/>
    </location>
</feature>
<evidence type="ECO:0000256" key="1">
    <source>
        <dbReference type="SAM" id="Phobius"/>
    </source>
</evidence>
<keyword evidence="3" id="KW-1185">Reference proteome</keyword>
<dbReference type="RefSeq" id="WP_316514782.1">
    <property type="nucleotide sequence ID" value="NZ_OY726395.1"/>
</dbReference>
<gene>
    <name evidence="2" type="ORF">MU0050_001000</name>
</gene>
<accession>A0ABM9MAH8</accession>
<keyword evidence="1" id="KW-0812">Transmembrane</keyword>
<dbReference type="Proteomes" id="UP001190466">
    <property type="component" value="Chromosome"/>
</dbReference>
<evidence type="ECO:0000313" key="3">
    <source>
        <dbReference type="Proteomes" id="UP001190466"/>
    </source>
</evidence>
<protein>
    <recommendedName>
        <fullName evidence="4">Sensor domain-containing protein</fullName>
    </recommendedName>
</protein>
<dbReference type="EMBL" id="OY726395">
    <property type="protein sequence ID" value="CAJ1580352.1"/>
    <property type="molecule type" value="Genomic_DNA"/>
</dbReference>